<dbReference type="AlphaFoldDB" id="A0A0H4WXY1"/>
<keyword evidence="1" id="KW-0732">Signal</keyword>
<keyword evidence="5" id="KW-1185">Reference proteome</keyword>
<feature type="domain" description="DJ-1/PfpI" evidence="2">
    <location>
        <begin position="74"/>
        <end position="235"/>
    </location>
</feature>
<dbReference type="InterPro" id="IPR029062">
    <property type="entry name" value="Class_I_gatase-like"/>
</dbReference>
<dbReference type="GO" id="GO:0046872">
    <property type="term" value="F:metal ion binding"/>
    <property type="evidence" value="ECO:0007669"/>
    <property type="project" value="InterPro"/>
</dbReference>
<gene>
    <name evidence="4" type="ORF">A176_005178</name>
</gene>
<name>A0A0H4WXY1_9BACT</name>
<evidence type="ECO:0000313" key="5">
    <source>
        <dbReference type="Proteomes" id="UP000009026"/>
    </source>
</evidence>
<dbReference type="RefSeq" id="WP_021781593.1">
    <property type="nucleotide sequence ID" value="NZ_CP012109.1"/>
</dbReference>
<evidence type="ECO:0000259" key="3">
    <source>
        <dbReference type="Pfam" id="PF19335"/>
    </source>
</evidence>
<evidence type="ECO:0000313" key="4">
    <source>
        <dbReference type="EMBL" id="AKQ68266.1"/>
    </source>
</evidence>
<accession>A0A0H4WXY1</accession>
<feature type="domain" description="Heavy metal binding" evidence="3">
    <location>
        <begin position="32"/>
        <end position="62"/>
    </location>
</feature>
<reference evidence="4 5" key="1">
    <citation type="journal article" date="2016" name="PLoS ONE">
        <title>Complete Genome Sequence and Comparative Genomics of a Novel Myxobacterium Myxococcus hansupus.</title>
        <authorList>
            <person name="Sharma G."/>
            <person name="Narwani T."/>
            <person name="Subramanian S."/>
        </authorList>
    </citation>
    <scope>NUCLEOTIDE SEQUENCE [LARGE SCALE GENOMIC DNA]</scope>
    <source>
        <strain evidence="5">mixupus</strain>
    </source>
</reference>
<dbReference type="InterPro" id="IPR052158">
    <property type="entry name" value="INH-QAR"/>
</dbReference>
<dbReference type="STRING" id="1297742.A176_005178"/>
<evidence type="ECO:0000259" key="2">
    <source>
        <dbReference type="Pfam" id="PF01965"/>
    </source>
</evidence>
<proteinExistence type="predicted"/>
<dbReference type="Proteomes" id="UP000009026">
    <property type="component" value="Chromosome"/>
</dbReference>
<sequence>MKPNRRFHRAALLLLALLLNAGAASAVEPAKHYVCPPCAQPCDAQVHDKPGTCPHCGMKLVEQQKATAPALPRRKVAILIYNGVEIIDYTGPYEMFGGASYDVFTVAETLAPVTTAMGMTVVPKHAFADAPQADIVVVPGGGVTEAQHSKPTLTWVKQQSTRVQQLMSVCNGAFILANAGLLDGLNATTTYINLEKLQAAFPKVKVVDDQRVVDNGRIITTAGLAAGIDGALHVIAKLDGQGLAQQVALAGEYDWRPRASFVRAALADRLIPKIDLSALGDWDMANTEGSTDRWEQVITGRSTLDAARLMAQLDQGLVAGKWMRLAPAPASAASPLRSDWRFNGRKGEPWTGVLTIHPQPGAAGQYTVKLLIARAR</sequence>
<dbReference type="GO" id="GO:0006355">
    <property type="term" value="P:regulation of DNA-templated transcription"/>
    <property type="evidence" value="ECO:0007669"/>
    <property type="project" value="TreeGrafter"/>
</dbReference>
<dbReference type="Pfam" id="PF01965">
    <property type="entry name" value="DJ-1_PfpI"/>
    <property type="match status" value="1"/>
</dbReference>
<dbReference type="KEGG" id="mym:A176_005178"/>
<dbReference type="InterPro" id="IPR045800">
    <property type="entry name" value="HMBD"/>
</dbReference>
<dbReference type="PANTHER" id="PTHR43130:SF3">
    <property type="entry name" value="HTH-TYPE TRANSCRIPTIONAL REGULATOR RV1931C"/>
    <property type="match status" value="1"/>
</dbReference>
<organism evidence="4 5">
    <name type="scientific">Pseudomyxococcus hansupus</name>
    <dbReference type="NCBI Taxonomy" id="1297742"/>
    <lineage>
        <taxon>Bacteria</taxon>
        <taxon>Pseudomonadati</taxon>
        <taxon>Myxococcota</taxon>
        <taxon>Myxococcia</taxon>
        <taxon>Myxococcales</taxon>
        <taxon>Cystobacterineae</taxon>
        <taxon>Myxococcaceae</taxon>
        <taxon>Pseudomyxococcus</taxon>
    </lineage>
</organism>
<dbReference type="PANTHER" id="PTHR43130">
    <property type="entry name" value="ARAC-FAMILY TRANSCRIPTIONAL REGULATOR"/>
    <property type="match status" value="1"/>
</dbReference>
<dbReference type="CDD" id="cd03139">
    <property type="entry name" value="GATase1_PfpI_2"/>
    <property type="match status" value="1"/>
</dbReference>
<dbReference type="SUPFAM" id="SSF52317">
    <property type="entry name" value="Class I glutamine amidotransferase-like"/>
    <property type="match status" value="1"/>
</dbReference>
<dbReference type="PATRIC" id="fig|1297742.4.peg.5257"/>
<dbReference type="Gene3D" id="3.40.50.880">
    <property type="match status" value="1"/>
</dbReference>
<dbReference type="eggNOG" id="COG4977">
    <property type="taxonomic scope" value="Bacteria"/>
</dbReference>
<dbReference type="EMBL" id="CP012109">
    <property type="protein sequence ID" value="AKQ68266.1"/>
    <property type="molecule type" value="Genomic_DNA"/>
</dbReference>
<dbReference type="Pfam" id="PF19335">
    <property type="entry name" value="HMBD"/>
    <property type="match status" value="1"/>
</dbReference>
<dbReference type="OrthoDB" id="9798003at2"/>
<feature type="signal peptide" evidence="1">
    <location>
        <begin position="1"/>
        <end position="26"/>
    </location>
</feature>
<dbReference type="InterPro" id="IPR002818">
    <property type="entry name" value="DJ-1/PfpI"/>
</dbReference>
<evidence type="ECO:0000256" key="1">
    <source>
        <dbReference type="SAM" id="SignalP"/>
    </source>
</evidence>
<protein>
    <submittedName>
        <fullName evidence="4">ThiJ/PfpI family protein</fullName>
    </submittedName>
</protein>
<feature type="chain" id="PRO_5005213038" evidence="1">
    <location>
        <begin position="27"/>
        <end position="376"/>
    </location>
</feature>